<feature type="signal peptide" evidence="1">
    <location>
        <begin position="1"/>
        <end position="22"/>
    </location>
</feature>
<feature type="domain" description="SLH" evidence="2">
    <location>
        <begin position="23"/>
        <end position="86"/>
    </location>
</feature>
<protein>
    <recommendedName>
        <fullName evidence="2">SLH domain-containing protein</fullName>
    </recommendedName>
</protein>
<proteinExistence type="predicted"/>
<dbReference type="OrthoDB" id="2678541at2"/>
<dbReference type="Pfam" id="PF00395">
    <property type="entry name" value="SLH"/>
    <property type="match status" value="1"/>
</dbReference>
<accession>A0A3T1CY12</accession>
<dbReference type="KEGG" id="cohn:KCTCHS21_01510"/>
<name>A0A3T1CY12_9BACL</name>
<evidence type="ECO:0000313" key="4">
    <source>
        <dbReference type="Proteomes" id="UP000289856"/>
    </source>
</evidence>
<dbReference type="Proteomes" id="UP000289856">
    <property type="component" value="Chromosome"/>
</dbReference>
<feature type="chain" id="PRO_5019201274" description="SLH domain-containing protein" evidence="1">
    <location>
        <begin position="23"/>
        <end position="163"/>
    </location>
</feature>
<reference evidence="3 4" key="1">
    <citation type="submission" date="2019-01" db="EMBL/GenBank/DDBJ databases">
        <title>Complete genome sequence of Cohnella hallensis HS21 isolated from Korean fir (Abies koreana) rhizospheric soil.</title>
        <authorList>
            <person name="Jiang L."/>
            <person name="Kang S.W."/>
            <person name="Kim S."/>
            <person name="Jung J."/>
            <person name="Kim C.Y."/>
            <person name="Kim D.H."/>
            <person name="Kim S.W."/>
            <person name="Lee J."/>
        </authorList>
    </citation>
    <scope>NUCLEOTIDE SEQUENCE [LARGE SCALE GENOMIC DNA]</scope>
    <source>
        <strain evidence="3 4">HS21</strain>
    </source>
</reference>
<dbReference type="InterPro" id="IPR001119">
    <property type="entry name" value="SLH_dom"/>
</dbReference>
<dbReference type="AlphaFoldDB" id="A0A3T1CY12"/>
<keyword evidence="4" id="KW-1185">Reference proteome</keyword>
<evidence type="ECO:0000259" key="2">
    <source>
        <dbReference type="PROSITE" id="PS51272"/>
    </source>
</evidence>
<dbReference type="PROSITE" id="PS51272">
    <property type="entry name" value="SLH"/>
    <property type="match status" value="1"/>
</dbReference>
<dbReference type="RefSeq" id="WP_130604683.1">
    <property type="nucleotide sequence ID" value="NZ_AP019400.1"/>
</dbReference>
<evidence type="ECO:0000256" key="1">
    <source>
        <dbReference type="SAM" id="SignalP"/>
    </source>
</evidence>
<dbReference type="EMBL" id="AP019400">
    <property type="protein sequence ID" value="BBI30752.1"/>
    <property type="molecule type" value="Genomic_DNA"/>
</dbReference>
<keyword evidence="1" id="KW-0732">Signal</keyword>
<sequence>MRKLIIMLMLTLMVLPMAHGFAQERGFSDIPNNSKDSGLIQWAATNKIMTGYSDGTFRPDKPVTNAEYTTALMRLYGEPVVHYTKKKQHWSDDYYIVAAVQGEITWGFNDSKLRDAVMTIHHVRQVIDFRGDVFTRIELVKYLKRFSEKQNSQIIQIVDAKWK</sequence>
<gene>
    <name evidence="3" type="ORF">KCTCHS21_01510</name>
</gene>
<organism evidence="3 4">
    <name type="scientific">Cohnella abietis</name>
    <dbReference type="NCBI Taxonomy" id="2507935"/>
    <lineage>
        <taxon>Bacteria</taxon>
        <taxon>Bacillati</taxon>
        <taxon>Bacillota</taxon>
        <taxon>Bacilli</taxon>
        <taxon>Bacillales</taxon>
        <taxon>Paenibacillaceae</taxon>
        <taxon>Cohnella</taxon>
    </lineage>
</organism>
<evidence type="ECO:0000313" key="3">
    <source>
        <dbReference type="EMBL" id="BBI30752.1"/>
    </source>
</evidence>